<feature type="domain" description="PAC" evidence="14">
    <location>
        <begin position="196"/>
        <end position="248"/>
    </location>
</feature>
<dbReference type="Gene3D" id="3.30.565.10">
    <property type="entry name" value="Histidine kinase-like ATPase, C-terminal domain"/>
    <property type="match status" value="1"/>
</dbReference>
<dbReference type="InterPro" id="IPR003661">
    <property type="entry name" value="HisK_dim/P_dom"/>
</dbReference>
<dbReference type="SUPFAM" id="SSF55785">
    <property type="entry name" value="PYP-like sensor domain (PAS domain)"/>
    <property type="match status" value="3"/>
</dbReference>
<keyword evidence="6" id="KW-0808">Transferase</keyword>
<dbReference type="PROSITE" id="PS50113">
    <property type="entry name" value="PAC"/>
    <property type="match status" value="3"/>
</dbReference>
<keyword evidence="11" id="KW-0472">Membrane</keyword>
<dbReference type="FunFam" id="1.10.287.130:FF:000038">
    <property type="entry name" value="Sensory transduction histidine kinase"/>
    <property type="match status" value="1"/>
</dbReference>
<dbReference type="GO" id="GO:0005524">
    <property type="term" value="F:ATP binding"/>
    <property type="evidence" value="ECO:0007669"/>
    <property type="project" value="UniProtKB-KW"/>
</dbReference>
<evidence type="ECO:0000256" key="8">
    <source>
        <dbReference type="ARBA" id="ARBA00022777"/>
    </source>
</evidence>
<keyword evidence="7" id="KW-0547">Nucleotide-binding</keyword>
<evidence type="ECO:0000256" key="6">
    <source>
        <dbReference type="ARBA" id="ARBA00022679"/>
    </source>
</evidence>
<dbReference type="Gene3D" id="3.30.450.20">
    <property type="entry name" value="PAS domain"/>
    <property type="match status" value="3"/>
</dbReference>
<dbReference type="PANTHER" id="PTHR43047">
    <property type="entry name" value="TWO-COMPONENT HISTIDINE PROTEIN KINASE"/>
    <property type="match status" value="1"/>
</dbReference>
<dbReference type="Pfam" id="PF02518">
    <property type="entry name" value="HATPase_c"/>
    <property type="match status" value="1"/>
</dbReference>
<dbReference type="InterPro" id="IPR036097">
    <property type="entry name" value="HisK_dim/P_sf"/>
</dbReference>
<evidence type="ECO:0000256" key="1">
    <source>
        <dbReference type="ARBA" id="ARBA00000085"/>
    </source>
</evidence>
<feature type="domain" description="PAC" evidence="14">
    <location>
        <begin position="68"/>
        <end position="118"/>
    </location>
</feature>
<dbReference type="InterPro" id="IPR003594">
    <property type="entry name" value="HATPase_dom"/>
</dbReference>
<evidence type="ECO:0000259" key="13">
    <source>
        <dbReference type="PROSITE" id="PS50112"/>
    </source>
</evidence>
<organism evidence="15 16">
    <name type="scientific">Methanolobus mangrovi</name>
    <dbReference type="NCBI Taxonomy" id="3072977"/>
    <lineage>
        <taxon>Archaea</taxon>
        <taxon>Methanobacteriati</taxon>
        <taxon>Methanobacteriota</taxon>
        <taxon>Stenosarchaea group</taxon>
        <taxon>Methanomicrobia</taxon>
        <taxon>Methanosarcinales</taxon>
        <taxon>Methanosarcinaceae</taxon>
        <taxon>Methanolobus</taxon>
    </lineage>
</organism>
<dbReference type="CDD" id="cd00130">
    <property type="entry name" value="PAS"/>
    <property type="match status" value="2"/>
</dbReference>
<evidence type="ECO:0000259" key="14">
    <source>
        <dbReference type="PROSITE" id="PS50113"/>
    </source>
</evidence>
<evidence type="ECO:0000256" key="7">
    <source>
        <dbReference type="ARBA" id="ARBA00022741"/>
    </source>
</evidence>
<evidence type="ECO:0000256" key="3">
    <source>
        <dbReference type="ARBA" id="ARBA00012438"/>
    </source>
</evidence>
<dbReference type="NCBIfam" id="TIGR00229">
    <property type="entry name" value="sensory_box"/>
    <property type="match status" value="3"/>
</dbReference>
<dbReference type="FunFam" id="3.30.565.10:FF:000023">
    <property type="entry name" value="PAS domain-containing sensor histidine kinase"/>
    <property type="match status" value="1"/>
</dbReference>
<dbReference type="SMART" id="SM00091">
    <property type="entry name" value="PAS"/>
    <property type="match status" value="3"/>
</dbReference>
<sequence>MNEERYRLFFGNLSHAVLIHRKGQIMDANIEACKLLGYTREQLITKNLLSFVVGRDNNTEKSINGEFAQFELKLRRTDGTVMDVEITSSPVDEGDNSIQGIIICDITEHKNADNNLKNQLHFVETLLDTIPSPIFYKNKNNVYIGCNKAFSKEIIGVPKTEIIGKTLFDFPYSIPYEMTSVYHKYDMELMLHGGTQVYEGIVRKTDGTSGNFIFNKASFTDSSGKIIGIVGVMLEITEYKKAANSLIEKTTLLEGLLESLPDMVFFKDMDGVYLGCNPILSEFMGRSVEDIVGKNDFDLFDEDTARFFREKDKKVIESDSSRKNEEWLDYPDGYKVLFETFKAPLKTPDGKLIGSLGVSRDITARKNAEQLMLEAKIAAEIANRTKNEFIANMSHELRTPLNSIIGFSDVLLEQMFGELNNEQEKYLGHISGSGRQLLGIINSILDISKIENGEVELYYENMNIVDLIHETIKILKPLAIQKHISIDVQDRSVTGTCELGKTQISQVLYNIIGNAIKFTPQNGSISISIVENEDTFEVSVSDSGIGIPEERMEEIFLPFRQLESHASRRYGGTGLGLALVKEFIEMHGGDIYVKSESGKGSNFIFTIPKKVNGK</sequence>
<dbReference type="SUPFAM" id="SSF55874">
    <property type="entry name" value="ATPase domain of HSP90 chaperone/DNA topoisomerase II/histidine kinase"/>
    <property type="match status" value="1"/>
</dbReference>
<keyword evidence="4" id="KW-1003">Cell membrane</keyword>
<dbReference type="InterPro" id="IPR004358">
    <property type="entry name" value="Sig_transdc_His_kin-like_C"/>
</dbReference>
<dbReference type="InterPro" id="IPR013656">
    <property type="entry name" value="PAS_4"/>
</dbReference>
<comment type="subcellular location">
    <subcellularLocation>
        <location evidence="2">Cell membrane</location>
    </subcellularLocation>
</comment>
<accession>A0AA51UHM1</accession>
<dbReference type="SUPFAM" id="SSF47384">
    <property type="entry name" value="Homodimeric domain of signal transducing histidine kinase"/>
    <property type="match status" value="1"/>
</dbReference>
<dbReference type="GeneID" id="84228879"/>
<evidence type="ECO:0000256" key="4">
    <source>
        <dbReference type="ARBA" id="ARBA00022475"/>
    </source>
</evidence>
<dbReference type="Pfam" id="PF08448">
    <property type="entry name" value="PAS_4"/>
    <property type="match status" value="2"/>
</dbReference>
<feature type="domain" description="PAS" evidence="13">
    <location>
        <begin position="17"/>
        <end position="49"/>
    </location>
</feature>
<keyword evidence="8" id="KW-0418">Kinase</keyword>
<evidence type="ECO:0000256" key="11">
    <source>
        <dbReference type="ARBA" id="ARBA00023136"/>
    </source>
</evidence>
<evidence type="ECO:0000256" key="5">
    <source>
        <dbReference type="ARBA" id="ARBA00022553"/>
    </source>
</evidence>
<dbReference type="KEGG" id="mmav:RE476_02020"/>
<dbReference type="Pfam" id="PF00512">
    <property type="entry name" value="HisKA"/>
    <property type="match status" value="1"/>
</dbReference>
<dbReference type="InterPro" id="IPR000700">
    <property type="entry name" value="PAS-assoc_C"/>
</dbReference>
<dbReference type="Proteomes" id="UP001183006">
    <property type="component" value="Chromosome"/>
</dbReference>
<dbReference type="EMBL" id="CP133594">
    <property type="protein sequence ID" value="WMW23429.1"/>
    <property type="molecule type" value="Genomic_DNA"/>
</dbReference>
<feature type="domain" description="PAS" evidence="13">
    <location>
        <begin position="249"/>
        <end position="319"/>
    </location>
</feature>
<proteinExistence type="predicted"/>
<keyword evidence="5" id="KW-0597">Phosphoprotein</keyword>
<dbReference type="PROSITE" id="PS50109">
    <property type="entry name" value="HIS_KIN"/>
    <property type="match status" value="1"/>
</dbReference>
<dbReference type="CDD" id="cd00082">
    <property type="entry name" value="HisKA"/>
    <property type="match status" value="1"/>
</dbReference>
<name>A0AA51UHM1_9EURY</name>
<keyword evidence="10" id="KW-0902">Two-component regulatory system</keyword>
<evidence type="ECO:0000259" key="12">
    <source>
        <dbReference type="PROSITE" id="PS50109"/>
    </source>
</evidence>
<dbReference type="SMART" id="SM00388">
    <property type="entry name" value="HisKA"/>
    <property type="match status" value="1"/>
</dbReference>
<dbReference type="AlphaFoldDB" id="A0AA51UHM1"/>
<evidence type="ECO:0000256" key="10">
    <source>
        <dbReference type="ARBA" id="ARBA00023012"/>
    </source>
</evidence>
<dbReference type="InterPro" id="IPR001610">
    <property type="entry name" value="PAC"/>
</dbReference>
<evidence type="ECO:0000256" key="9">
    <source>
        <dbReference type="ARBA" id="ARBA00022840"/>
    </source>
</evidence>
<dbReference type="EC" id="2.7.13.3" evidence="3"/>
<feature type="domain" description="PAC" evidence="14">
    <location>
        <begin position="322"/>
        <end position="374"/>
    </location>
</feature>
<evidence type="ECO:0000313" key="16">
    <source>
        <dbReference type="Proteomes" id="UP001183006"/>
    </source>
</evidence>
<dbReference type="RefSeq" id="WP_309309545.1">
    <property type="nucleotide sequence ID" value="NZ_CP133594.1"/>
</dbReference>
<dbReference type="GO" id="GO:0009927">
    <property type="term" value="F:histidine phosphotransfer kinase activity"/>
    <property type="evidence" value="ECO:0007669"/>
    <property type="project" value="TreeGrafter"/>
</dbReference>
<feature type="domain" description="Histidine kinase" evidence="12">
    <location>
        <begin position="392"/>
        <end position="611"/>
    </location>
</feature>
<dbReference type="Gene3D" id="1.10.287.130">
    <property type="match status" value="1"/>
</dbReference>
<dbReference type="Pfam" id="PF13426">
    <property type="entry name" value="PAS_9"/>
    <property type="match status" value="1"/>
</dbReference>
<dbReference type="InterPro" id="IPR000014">
    <property type="entry name" value="PAS"/>
</dbReference>
<dbReference type="InterPro" id="IPR036890">
    <property type="entry name" value="HATPase_C_sf"/>
</dbReference>
<reference evidence="15" key="1">
    <citation type="submission" date="2023-08" db="EMBL/GenBank/DDBJ databases">
        <title>Methanolobus mangrovi sp. nov. and Methanolobus sediminis sp. nov, two novel methylotrophic methanogens isolated from mangrove sediments in China.</title>
        <authorList>
            <person name="Zhou J."/>
        </authorList>
    </citation>
    <scope>NUCLEOTIDE SEQUENCE</scope>
    <source>
        <strain evidence="15">FTZ2</strain>
    </source>
</reference>
<keyword evidence="9" id="KW-0067">ATP-binding</keyword>
<evidence type="ECO:0000256" key="2">
    <source>
        <dbReference type="ARBA" id="ARBA00004236"/>
    </source>
</evidence>
<dbReference type="GO" id="GO:0005886">
    <property type="term" value="C:plasma membrane"/>
    <property type="evidence" value="ECO:0007669"/>
    <property type="project" value="UniProtKB-SubCell"/>
</dbReference>
<dbReference type="SMART" id="SM00086">
    <property type="entry name" value="PAC"/>
    <property type="match status" value="3"/>
</dbReference>
<evidence type="ECO:0000313" key="15">
    <source>
        <dbReference type="EMBL" id="WMW23429.1"/>
    </source>
</evidence>
<dbReference type="InterPro" id="IPR035965">
    <property type="entry name" value="PAS-like_dom_sf"/>
</dbReference>
<gene>
    <name evidence="15" type="ORF">RE476_02020</name>
</gene>
<dbReference type="CDD" id="cd16922">
    <property type="entry name" value="HATPase_EvgS-ArcB-TorS-like"/>
    <property type="match status" value="1"/>
</dbReference>
<comment type="catalytic activity">
    <reaction evidence="1">
        <text>ATP + protein L-histidine = ADP + protein N-phospho-L-histidine.</text>
        <dbReference type="EC" id="2.7.13.3"/>
    </reaction>
</comment>
<dbReference type="GO" id="GO:0000155">
    <property type="term" value="F:phosphorelay sensor kinase activity"/>
    <property type="evidence" value="ECO:0007669"/>
    <property type="project" value="InterPro"/>
</dbReference>
<keyword evidence="16" id="KW-1185">Reference proteome</keyword>
<dbReference type="PRINTS" id="PR00344">
    <property type="entry name" value="BCTRLSENSOR"/>
</dbReference>
<dbReference type="PROSITE" id="PS50112">
    <property type="entry name" value="PAS"/>
    <property type="match status" value="2"/>
</dbReference>
<dbReference type="SMART" id="SM00387">
    <property type="entry name" value="HATPase_c"/>
    <property type="match status" value="1"/>
</dbReference>
<dbReference type="InterPro" id="IPR005467">
    <property type="entry name" value="His_kinase_dom"/>
</dbReference>
<protein>
    <recommendedName>
        <fullName evidence="3">histidine kinase</fullName>
        <ecNumber evidence="3">2.7.13.3</ecNumber>
    </recommendedName>
</protein>
<dbReference type="PANTHER" id="PTHR43047:SF72">
    <property type="entry name" value="OSMOSENSING HISTIDINE PROTEIN KINASE SLN1"/>
    <property type="match status" value="1"/>
</dbReference>